<keyword evidence="1" id="KW-0175">Coiled coil</keyword>
<evidence type="ECO:0000313" key="4">
    <source>
        <dbReference type="Proteomes" id="UP000294614"/>
    </source>
</evidence>
<reference evidence="3 4" key="1">
    <citation type="submission" date="2019-03" db="EMBL/GenBank/DDBJ databases">
        <title>Genomic Encyclopedia of Type Strains, Phase IV (KMG-IV): sequencing the most valuable type-strain genomes for metagenomic binning, comparative biology and taxonomic classification.</title>
        <authorList>
            <person name="Goeker M."/>
        </authorList>
    </citation>
    <scope>NUCLEOTIDE SEQUENCE [LARGE SCALE GENOMIC DNA]</scope>
    <source>
        <strain evidence="3 4">DSM 24984</strain>
    </source>
</reference>
<dbReference type="Proteomes" id="UP000294614">
    <property type="component" value="Unassembled WGS sequence"/>
</dbReference>
<sequence length="523" mass="58199">MPVTTLKTLTPHNEHELRKLLEHVYGIEPNWIRIQLDEEHLATIEIETEMDIDSRIAVVINDGGMKAEFSLFPAINKGKTLDNDAIENYLIKEKRLYKELLNWDSIKHAIQYYLAGFIVEKVLAAEGMPAENGQDAWMKLHFDLDDRRPRELEDGSVDFKDINHIVTVEENQLLISFHPETAGREGTKVTGEKIPAVKGKKLVIHKGRGVYFDEERQGYAAKDGGYVIFESNRLSVNPIYSVYGDVDYSVGNIKFDGTVSVSGDVLSGFSIEAKNIIVWGIVRDAMLIAKDDITVKTGIKSTGKCVLKAGRHVTAGFIENSVVEAGQTINIKSYCLNSKLYSEGEIIATSGDGIVSGGEIRAFAGIHVRKLGLDQGPQFKVCVGVKHNLEDKLEGSMAEKDKLEQTIKAADEKIRKLAKMNPDITKNPKLKAIIASRSLLVKKFQTMDERVDQIIKSSMHPMPFIRVDDTVHDGVILVFYGTEKNITQSEGKGKFVFDKASGKINKLKADAPLENLVSEVKLN</sequence>
<organism evidence="3 4">
    <name type="scientific">Seleniivibrio woodruffii</name>
    <dbReference type="NCBI Taxonomy" id="1078050"/>
    <lineage>
        <taxon>Bacteria</taxon>
        <taxon>Pseudomonadati</taxon>
        <taxon>Deferribacterota</taxon>
        <taxon>Deferribacteres</taxon>
        <taxon>Deferribacterales</taxon>
        <taxon>Geovibrionaceae</taxon>
        <taxon>Seleniivibrio</taxon>
    </lineage>
</organism>
<gene>
    <name evidence="3" type="ORF">C8D98_2385</name>
</gene>
<dbReference type="Pfam" id="PF20250">
    <property type="entry name" value="FapA_N"/>
    <property type="match status" value="1"/>
</dbReference>
<dbReference type="PANTHER" id="PTHR38032:SF1">
    <property type="entry name" value="RNA-BINDING PROTEIN KHPB N-TERMINAL DOMAIN-CONTAINING PROTEIN"/>
    <property type="match status" value="1"/>
</dbReference>
<dbReference type="PANTHER" id="PTHR38032">
    <property type="entry name" value="POLYMERASE-RELATED"/>
    <property type="match status" value="1"/>
</dbReference>
<feature type="domain" description="Flagellar Assembly Protein A N-terminal region" evidence="2">
    <location>
        <begin position="56"/>
        <end position="230"/>
    </location>
</feature>
<dbReference type="EMBL" id="SMGG01000006">
    <property type="protein sequence ID" value="TCK59451.1"/>
    <property type="molecule type" value="Genomic_DNA"/>
</dbReference>
<dbReference type="RefSeq" id="WP_132874360.1">
    <property type="nucleotide sequence ID" value="NZ_SMGG01000006.1"/>
</dbReference>
<evidence type="ECO:0000256" key="1">
    <source>
        <dbReference type="SAM" id="Coils"/>
    </source>
</evidence>
<dbReference type="AlphaFoldDB" id="A0A4V2PRN1"/>
<evidence type="ECO:0000313" key="3">
    <source>
        <dbReference type="EMBL" id="TCK59451.1"/>
    </source>
</evidence>
<dbReference type="InterPro" id="IPR046866">
    <property type="entry name" value="FapA_N"/>
</dbReference>
<evidence type="ECO:0000259" key="2">
    <source>
        <dbReference type="Pfam" id="PF20250"/>
    </source>
</evidence>
<dbReference type="InterPro" id="IPR005646">
    <property type="entry name" value="FapA"/>
</dbReference>
<dbReference type="OrthoDB" id="9816426at2"/>
<protein>
    <recommendedName>
        <fullName evidence="2">Flagellar Assembly Protein A N-terminal region domain-containing protein</fullName>
    </recommendedName>
</protein>
<comment type="caution">
    <text evidence="3">The sequence shown here is derived from an EMBL/GenBank/DDBJ whole genome shotgun (WGS) entry which is preliminary data.</text>
</comment>
<feature type="coiled-coil region" evidence="1">
    <location>
        <begin position="386"/>
        <end position="420"/>
    </location>
</feature>
<dbReference type="InterPro" id="IPR046865">
    <property type="entry name" value="FapA_b_solenoid"/>
</dbReference>
<dbReference type="Pfam" id="PF03961">
    <property type="entry name" value="FapA"/>
    <property type="match status" value="1"/>
</dbReference>
<name>A0A4V2PRN1_9BACT</name>
<keyword evidence="4" id="KW-1185">Reference proteome</keyword>
<proteinExistence type="predicted"/>
<accession>A0A4V2PRN1</accession>